<keyword evidence="1" id="KW-0521">NADP</keyword>
<dbReference type="InterPro" id="IPR013154">
    <property type="entry name" value="ADH-like_N"/>
</dbReference>
<feature type="domain" description="Enoyl reductase (ER)" evidence="3">
    <location>
        <begin position="11"/>
        <end position="318"/>
    </location>
</feature>
<dbReference type="GO" id="GO:0035925">
    <property type="term" value="F:mRNA 3'-UTR AU-rich region binding"/>
    <property type="evidence" value="ECO:0007669"/>
    <property type="project" value="TreeGrafter"/>
</dbReference>
<dbReference type="InterPro" id="IPR013149">
    <property type="entry name" value="ADH-like_C"/>
</dbReference>
<dbReference type="PANTHER" id="PTHR48106">
    <property type="entry name" value="QUINONE OXIDOREDUCTASE PIG3-RELATED"/>
    <property type="match status" value="1"/>
</dbReference>
<dbReference type="GO" id="GO:0070402">
    <property type="term" value="F:NADPH binding"/>
    <property type="evidence" value="ECO:0007669"/>
    <property type="project" value="TreeGrafter"/>
</dbReference>
<dbReference type="SUPFAM" id="SSF51735">
    <property type="entry name" value="NAD(P)-binding Rossmann-fold domains"/>
    <property type="match status" value="1"/>
</dbReference>
<proteinExistence type="predicted"/>
<dbReference type="Gene3D" id="3.40.50.720">
    <property type="entry name" value="NAD(P)-binding Rossmann-like Domain"/>
    <property type="match status" value="1"/>
</dbReference>
<dbReference type="SMART" id="SM00829">
    <property type="entry name" value="PKS_ER"/>
    <property type="match status" value="1"/>
</dbReference>
<dbReference type="RefSeq" id="WP_048555480.1">
    <property type="nucleotide sequence ID" value="NZ_HF570958.1"/>
</dbReference>
<dbReference type="InterPro" id="IPR002364">
    <property type="entry name" value="Quin_OxRdtase/zeta-crystal_CS"/>
</dbReference>
<dbReference type="EC" id="1.6.5.5" evidence="4"/>
<accession>A0A077LXG3</accession>
<dbReference type="GO" id="GO:0003960">
    <property type="term" value="F:quinone reductase (NADPH) activity"/>
    <property type="evidence" value="ECO:0007669"/>
    <property type="project" value="UniProtKB-EC"/>
</dbReference>
<reference evidence="4 5" key="1">
    <citation type="journal article" date="2013" name="ISME J.">
        <title>A metabolic model for members of the genus Tetrasphaera involved in enhanced biological phosphorus removal.</title>
        <authorList>
            <person name="Kristiansen R."/>
            <person name="Nguyen H.T.T."/>
            <person name="Saunders A.M."/>
            <person name="Nielsen J.L."/>
            <person name="Wimmer R."/>
            <person name="Le V.Q."/>
            <person name="McIlroy S.J."/>
            <person name="Petrovski S."/>
            <person name="Seviour R.J."/>
            <person name="Calteau A."/>
            <person name="Nielsen K.L."/>
            <person name="Nielsen P.H."/>
        </authorList>
    </citation>
    <scope>NUCLEOTIDE SEQUENCE [LARGE SCALE GENOMIC DNA]</scope>
    <source>
        <strain evidence="4 5">T1-X7</strain>
    </source>
</reference>
<dbReference type="GO" id="GO:0008270">
    <property type="term" value="F:zinc ion binding"/>
    <property type="evidence" value="ECO:0007669"/>
    <property type="project" value="InterPro"/>
</dbReference>
<dbReference type="PROSITE" id="PS01162">
    <property type="entry name" value="QOR_ZETA_CRYSTAL"/>
    <property type="match status" value="1"/>
</dbReference>
<keyword evidence="2 4" id="KW-0560">Oxidoreductase</keyword>
<dbReference type="Pfam" id="PF08240">
    <property type="entry name" value="ADH_N"/>
    <property type="match status" value="1"/>
</dbReference>
<keyword evidence="5" id="KW-1185">Reference proteome</keyword>
<dbReference type="InterPro" id="IPR036291">
    <property type="entry name" value="NAD(P)-bd_dom_sf"/>
</dbReference>
<protein>
    <submittedName>
        <fullName evidence="4">Quinone oxidoreductase</fullName>
        <ecNumber evidence="4">1.6.5.5</ecNumber>
    </submittedName>
</protein>
<organism evidence="4 5">
    <name type="scientific">Nostocoides japonicum T1-X7</name>
    <dbReference type="NCBI Taxonomy" id="1194083"/>
    <lineage>
        <taxon>Bacteria</taxon>
        <taxon>Bacillati</taxon>
        <taxon>Actinomycetota</taxon>
        <taxon>Actinomycetes</taxon>
        <taxon>Micrococcales</taxon>
        <taxon>Intrasporangiaceae</taxon>
        <taxon>Nostocoides</taxon>
    </lineage>
</organism>
<evidence type="ECO:0000259" key="3">
    <source>
        <dbReference type="SMART" id="SM00829"/>
    </source>
</evidence>
<dbReference type="PANTHER" id="PTHR48106:SF13">
    <property type="entry name" value="QUINONE OXIDOREDUCTASE-RELATED"/>
    <property type="match status" value="1"/>
</dbReference>
<sequence>MPRALVVPRNGGSDVLEVRSVPEPVAGDGDGEVLVDVAAVGVNFIDVYQRQGVYPVPTPFVLCSEGAGTVVGTGERVAWPQTRGSATSRMAVPADQLVPVPGEVDLETAAAAMLQGMTAHYLVNSTYAVQPGDLCLVHAAAGGVGQLLVQMIKAKGGVVVATAGSPEKLAKATALGADHAVDYTRTDGPEELAAAVKEAVGGQGLHVAYDGVGRATFDASLASLRPRGTLVLFGGASGQVPPFDIQRLNAGGSLFLTRPSLGHYLLTREELLWRGESVLGAIADGTLRIEIGGRWPLDEAAAAYDALEGRATTGKLLLLP</sequence>
<dbReference type="EMBL" id="CAJB01000232">
    <property type="protein sequence ID" value="CCH78598.1"/>
    <property type="molecule type" value="Genomic_DNA"/>
</dbReference>
<evidence type="ECO:0000313" key="4">
    <source>
        <dbReference type="EMBL" id="CCH78598.1"/>
    </source>
</evidence>
<name>A0A077LXG3_9MICO</name>
<dbReference type="Gene3D" id="3.90.180.10">
    <property type="entry name" value="Medium-chain alcohol dehydrogenases, catalytic domain"/>
    <property type="match status" value="1"/>
</dbReference>
<dbReference type="InterPro" id="IPR011032">
    <property type="entry name" value="GroES-like_sf"/>
</dbReference>
<dbReference type="STRING" id="1194083.BN12_3070002"/>
<dbReference type="AlphaFoldDB" id="A0A077LXG3"/>
<dbReference type="Proteomes" id="UP000035721">
    <property type="component" value="Unassembled WGS sequence"/>
</dbReference>
<dbReference type="OrthoDB" id="9780520at2"/>
<evidence type="ECO:0000256" key="2">
    <source>
        <dbReference type="ARBA" id="ARBA00023002"/>
    </source>
</evidence>
<dbReference type="FunFam" id="3.40.50.720:FF:000053">
    <property type="entry name" value="Quinone oxidoreductase 1"/>
    <property type="match status" value="1"/>
</dbReference>
<dbReference type="InterPro" id="IPR047618">
    <property type="entry name" value="QOR-like"/>
</dbReference>
<evidence type="ECO:0000313" key="5">
    <source>
        <dbReference type="Proteomes" id="UP000035721"/>
    </source>
</evidence>
<gene>
    <name evidence="4" type="primary">qor</name>
    <name evidence="4" type="ORF">BN12_3070002</name>
</gene>
<dbReference type="GO" id="GO:0005829">
    <property type="term" value="C:cytosol"/>
    <property type="evidence" value="ECO:0007669"/>
    <property type="project" value="TreeGrafter"/>
</dbReference>
<dbReference type="SUPFAM" id="SSF50129">
    <property type="entry name" value="GroES-like"/>
    <property type="match status" value="1"/>
</dbReference>
<comment type="caution">
    <text evidence="4">The sequence shown here is derived from an EMBL/GenBank/DDBJ whole genome shotgun (WGS) entry which is preliminary data.</text>
</comment>
<dbReference type="Pfam" id="PF00107">
    <property type="entry name" value="ADH_zinc_N"/>
    <property type="match status" value="1"/>
</dbReference>
<evidence type="ECO:0000256" key="1">
    <source>
        <dbReference type="ARBA" id="ARBA00022857"/>
    </source>
</evidence>
<dbReference type="InterPro" id="IPR020843">
    <property type="entry name" value="ER"/>
</dbReference>
<dbReference type="CDD" id="cd05286">
    <property type="entry name" value="QOR2"/>
    <property type="match status" value="1"/>
</dbReference>